<dbReference type="PROSITE" id="PS51318">
    <property type="entry name" value="TAT"/>
    <property type="match status" value="1"/>
</dbReference>
<dbReference type="Proteomes" id="UP000244755">
    <property type="component" value="Chromosome 2"/>
</dbReference>
<dbReference type="AlphaFoldDB" id="A0A2R4WVN7"/>
<reference evidence="1 2" key="1">
    <citation type="submission" date="2018-04" db="EMBL/GenBank/DDBJ databases">
        <title>Methylobacterium sp. PR1016A genome.</title>
        <authorList>
            <person name="Park W."/>
        </authorList>
    </citation>
    <scope>NUCLEOTIDE SEQUENCE [LARGE SCALE GENOMIC DNA]</scope>
    <source>
        <strain evidence="1 2">PR1016A</strain>
    </source>
</reference>
<protein>
    <recommendedName>
        <fullName evidence="3">Twin-arginine translocation signal domain-containing protein</fullName>
    </recommendedName>
</protein>
<organism evidence="1 2">
    <name type="scientific">Methylobacterium currus</name>
    <dbReference type="NCBI Taxonomy" id="2051553"/>
    <lineage>
        <taxon>Bacteria</taxon>
        <taxon>Pseudomonadati</taxon>
        <taxon>Pseudomonadota</taxon>
        <taxon>Alphaproteobacteria</taxon>
        <taxon>Hyphomicrobiales</taxon>
        <taxon>Methylobacteriaceae</taxon>
        <taxon>Methylobacterium</taxon>
    </lineage>
</organism>
<dbReference type="InterPro" id="IPR006311">
    <property type="entry name" value="TAT_signal"/>
</dbReference>
<keyword evidence="2" id="KW-1185">Reference proteome</keyword>
<dbReference type="InterPro" id="IPR019546">
    <property type="entry name" value="TAT_signal_bac_arc"/>
</dbReference>
<sequence>MCFACSPFADALSAALSRRALLKHTAAAVAWAGVAGATRSFVCQSAQAAPRVVKLIGFCP</sequence>
<evidence type="ECO:0000313" key="1">
    <source>
        <dbReference type="EMBL" id="AWB25622.1"/>
    </source>
</evidence>
<dbReference type="EMBL" id="CP028844">
    <property type="protein sequence ID" value="AWB25622.1"/>
    <property type="molecule type" value="Genomic_DNA"/>
</dbReference>
<name>A0A2R4WVN7_9HYPH</name>
<dbReference type="NCBIfam" id="TIGR01409">
    <property type="entry name" value="TAT_signal_seq"/>
    <property type="match status" value="1"/>
</dbReference>
<dbReference type="KEGG" id="mee:DA075_32725"/>
<evidence type="ECO:0000313" key="2">
    <source>
        <dbReference type="Proteomes" id="UP000244755"/>
    </source>
</evidence>
<gene>
    <name evidence="1" type="ORF">DA075_32725</name>
</gene>
<evidence type="ECO:0008006" key="3">
    <source>
        <dbReference type="Google" id="ProtNLM"/>
    </source>
</evidence>
<dbReference type="RefSeq" id="WP_099957278.1">
    <property type="nucleotide sequence ID" value="NZ_CP028844.1"/>
</dbReference>
<proteinExistence type="predicted"/>
<accession>A0A2R4WVN7</accession>